<dbReference type="Pfam" id="PF00609">
    <property type="entry name" value="DAGK_acc"/>
    <property type="match status" value="1"/>
</dbReference>
<dbReference type="GO" id="GO:0000981">
    <property type="term" value="F:DNA-binding transcription factor activity, RNA polymerase II-specific"/>
    <property type="evidence" value="ECO:0007669"/>
    <property type="project" value="TreeGrafter"/>
</dbReference>
<evidence type="ECO:0000256" key="12">
    <source>
        <dbReference type="ARBA" id="ARBA00022833"/>
    </source>
</evidence>
<keyword evidence="16" id="KW-0443">Lipid metabolism</keyword>
<dbReference type="FunFam" id="2.60.40.340:FF:000004">
    <property type="entry name" value="Nuclear factor NF-kappa-B p105 subunit isoform 1"/>
    <property type="match status" value="1"/>
</dbReference>
<dbReference type="FunFam" id="2.60.200.40:FF:000004">
    <property type="entry name" value="Diacylglycerol kinase"/>
    <property type="match status" value="1"/>
</dbReference>
<feature type="repeat" description="ANK" evidence="23">
    <location>
        <begin position="1613"/>
        <end position="1645"/>
    </location>
</feature>
<dbReference type="PROSITE" id="PS50146">
    <property type="entry name" value="DAGK"/>
    <property type="match status" value="1"/>
</dbReference>
<dbReference type="SMART" id="SM00046">
    <property type="entry name" value="DAGKc"/>
    <property type="match status" value="1"/>
</dbReference>
<evidence type="ECO:0000256" key="7">
    <source>
        <dbReference type="ARBA" id="ARBA00022723"/>
    </source>
</evidence>
<dbReference type="FunFam" id="3.30.60.20:FF:000002">
    <property type="entry name" value="Diacylglycerol kinase"/>
    <property type="match status" value="1"/>
</dbReference>
<feature type="region of interest" description="Disordered" evidence="25">
    <location>
        <begin position="1407"/>
        <end position="1463"/>
    </location>
</feature>
<feature type="domain" description="Phorbol-ester/DAG-type" evidence="26">
    <location>
        <begin position="53"/>
        <end position="101"/>
    </location>
</feature>
<keyword evidence="31" id="KW-1185">Reference proteome</keyword>
<comment type="caution">
    <text evidence="30">The sequence shown here is derived from an EMBL/GenBank/DDBJ whole genome shotgun (WGS) entry which is preliminary data.</text>
</comment>
<dbReference type="PROSITE" id="PS50254">
    <property type="entry name" value="REL_2"/>
    <property type="match status" value="1"/>
</dbReference>
<evidence type="ECO:0000256" key="22">
    <source>
        <dbReference type="ARBA" id="ARBA00060536"/>
    </source>
</evidence>
<dbReference type="PANTHER" id="PTHR24169:SF9">
    <property type="entry name" value="NUCLEAR FACTOR NF-KAPPA-B P105 SUBUNIT"/>
    <property type="match status" value="1"/>
</dbReference>
<feature type="repeat" description="ANK" evidence="23">
    <location>
        <begin position="1681"/>
        <end position="1713"/>
    </location>
</feature>
<comment type="catalytic activity">
    <reaction evidence="24">
        <text>a 1,2-diacyl-sn-glycerol + ATP = a 1,2-diacyl-sn-glycero-3-phosphate + ADP + H(+)</text>
        <dbReference type="Rhea" id="RHEA:10272"/>
        <dbReference type="ChEBI" id="CHEBI:15378"/>
        <dbReference type="ChEBI" id="CHEBI:17815"/>
        <dbReference type="ChEBI" id="CHEBI:30616"/>
        <dbReference type="ChEBI" id="CHEBI:58608"/>
        <dbReference type="ChEBI" id="CHEBI:456216"/>
        <dbReference type="EC" id="2.7.1.107"/>
    </reaction>
</comment>
<evidence type="ECO:0000256" key="24">
    <source>
        <dbReference type="RuleBase" id="RU361128"/>
    </source>
</evidence>
<evidence type="ECO:0000256" key="18">
    <source>
        <dbReference type="ARBA" id="ARBA00023159"/>
    </source>
</evidence>
<evidence type="ECO:0000256" key="19">
    <source>
        <dbReference type="ARBA" id="ARBA00023163"/>
    </source>
</evidence>
<evidence type="ECO:0000256" key="14">
    <source>
        <dbReference type="ARBA" id="ARBA00023015"/>
    </source>
</evidence>
<dbReference type="Pfam" id="PF16179">
    <property type="entry name" value="RHD_dimer"/>
    <property type="match status" value="1"/>
</dbReference>
<feature type="domain" description="Ras-associating" evidence="28">
    <location>
        <begin position="393"/>
        <end position="493"/>
    </location>
</feature>
<evidence type="ECO:0000256" key="4">
    <source>
        <dbReference type="ARBA" id="ARBA00009280"/>
    </source>
</evidence>
<keyword evidence="17" id="KW-0238">DNA-binding</keyword>
<feature type="compositionally biased region" description="Basic residues" evidence="25">
    <location>
        <begin position="911"/>
        <end position="920"/>
    </location>
</feature>
<dbReference type="InterPro" id="IPR000756">
    <property type="entry name" value="Diacylglycerol_kin_accessory"/>
</dbReference>
<dbReference type="InterPro" id="IPR032397">
    <property type="entry name" value="RHD_dimer"/>
</dbReference>
<evidence type="ECO:0000259" key="27">
    <source>
        <dbReference type="PROSITE" id="PS50146"/>
    </source>
</evidence>
<dbReference type="Proteomes" id="UP000693946">
    <property type="component" value="Unassembled WGS sequence"/>
</dbReference>
<feature type="domain" description="Phorbol-ester/DAG-type" evidence="26">
    <location>
        <begin position="188"/>
        <end position="239"/>
    </location>
</feature>
<dbReference type="InterPro" id="IPR011539">
    <property type="entry name" value="RHD_DNA_bind_dom"/>
</dbReference>
<dbReference type="InterPro" id="IPR002110">
    <property type="entry name" value="Ankyrin_rpt"/>
</dbReference>
<keyword evidence="18" id="KW-0010">Activator</keyword>
<evidence type="ECO:0000256" key="16">
    <source>
        <dbReference type="ARBA" id="ARBA00023098"/>
    </source>
</evidence>
<gene>
    <name evidence="30" type="ORF">JOB18_015090</name>
</gene>
<evidence type="ECO:0000256" key="3">
    <source>
        <dbReference type="ARBA" id="ARBA00005175"/>
    </source>
</evidence>
<dbReference type="InterPro" id="IPR033926">
    <property type="entry name" value="IPT_NFkappaB"/>
</dbReference>
<comment type="subcellular location">
    <subcellularLocation>
        <location evidence="2">Cytoplasm</location>
    </subcellularLocation>
    <subcellularLocation>
        <location evidence="1">Nucleus</location>
    </subcellularLocation>
</comment>
<evidence type="ECO:0000256" key="2">
    <source>
        <dbReference type="ARBA" id="ARBA00004496"/>
    </source>
</evidence>
<keyword evidence="13 24" id="KW-0067">ATP-binding</keyword>
<dbReference type="InterPro" id="IPR030492">
    <property type="entry name" value="RHD_CS"/>
</dbReference>
<evidence type="ECO:0000256" key="10">
    <source>
        <dbReference type="ARBA" id="ARBA00022771"/>
    </source>
</evidence>
<dbReference type="PROSITE" id="PS50081">
    <property type="entry name" value="ZF_DAG_PE_2"/>
    <property type="match status" value="3"/>
</dbReference>
<dbReference type="InterPro" id="IPR056392">
    <property type="entry name" value="DGKtheta_RBD"/>
</dbReference>
<proteinExistence type="inferred from homology"/>
<dbReference type="SMART" id="SM00429">
    <property type="entry name" value="IPT"/>
    <property type="match status" value="1"/>
</dbReference>
<keyword evidence="11 24" id="KW-0418">Kinase</keyword>
<dbReference type="GO" id="GO:0005737">
    <property type="term" value="C:cytoplasm"/>
    <property type="evidence" value="ECO:0007669"/>
    <property type="project" value="UniProtKB-SubCell"/>
</dbReference>
<dbReference type="PROSITE" id="PS50200">
    <property type="entry name" value="RA"/>
    <property type="match status" value="1"/>
</dbReference>
<dbReference type="CDD" id="cd20854">
    <property type="entry name" value="C1_DGKtheta_typeV_rpt3"/>
    <property type="match status" value="1"/>
</dbReference>
<evidence type="ECO:0000259" key="29">
    <source>
        <dbReference type="PROSITE" id="PS50254"/>
    </source>
</evidence>
<dbReference type="GO" id="GO:0004143">
    <property type="term" value="F:ATP-dependent diacylglycerol kinase activity"/>
    <property type="evidence" value="ECO:0007669"/>
    <property type="project" value="UniProtKB-EC"/>
</dbReference>
<dbReference type="SMART" id="SM00005">
    <property type="entry name" value="DEATH"/>
    <property type="match status" value="1"/>
</dbReference>
<dbReference type="Pfam" id="PF00130">
    <property type="entry name" value="C1_1"/>
    <property type="match status" value="2"/>
</dbReference>
<protein>
    <recommendedName>
        <fullName evidence="24">Diacylglycerol kinase</fullName>
        <shortName evidence="24">DAG kinase</shortName>
        <ecNumber evidence="24">2.7.1.107</ecNumber>
    </recommendedName>
</protein>
<dbReference type="InterPro" id="IPR002219">
    <property type="entry name" value="PKC_DAG/PE"/>
</dbReference>
<sequence>MADSGQGKAAEPEAADSRTASSVAVKKRAQQSPGSRAQQSPGSRARYQSSAPGHCFKKVTLTKPTFCHSCSDFIWGLVGFLCEVCNFMCHEKCLKTLQSVCSCVAPSAVQVPVAHCFGPAGQKKRFCCVCRKQTEGHAGELRCEVCELHVHADCAAFTCADCRRSHLDGSVEQLRGEMDFLSLQDTFHHHWREGNLPSAARCEACRRSCASSDVLTGMRCEWCGVTSHAACYLSVPPECALGRLRHMMLHPTCVRLDSRNFRKMHLYCITENNSHEPLDHFDDVDVSSAKDAQPLAVESGKQLKVFDGDDAVKRSCFRLVSVLRATKNEDVVEAALRAFYLPDDPQDYELHEVGGLQRLHSDDVLNRNSGPDNRTPLKDGGDGAWMLRAKRRDAEVVQVYTGWPRSGADFVVVSVSQDSTAASVLAEVLSQTDMKDEDVSKFSLQEVYMSSKQVQRQTLTPQEKILDKLQDIRKTSLRQMNQTRLYVVDNRKWAVQVDLLIVGLPPLLARDEYVQLMEEHLTIKSHLITVSHVYPSQGAVVLQVSCFSEAERIFMLVKDTSVSDKTLTCVVVPVIMHRKLAAEVCPLLVFVNSKSGGLKGRELLYSFRKLLNPHQVFDVNNGGPLAGLHTFRDVPRFRVLVCGGDGTVGWVLGVLEAVRHKLVCREPPIGIVPLGTGNDLARVLRWGPGYSGEDPYHILVSVDEADEVLMDRWTILLDAQDMSEDGKDSGFLEPPKIVQMNNYFGLGIDAELSLDFHLAREGEPGKFTSRFHNKSVYVKVGLQKISSTRSLHKELQLQVDAHNIPLPNIEGLIFLNIPSWGSGADLWGSEVDSRYAKPSIDDGLLEVVGVTGVVHMGKVQSGLCSGIRLAQGNYVRLMVSKSIPVQVDGEAWIQPPGHVIISAAGPKVRMLRKSKQKQKKSSSGYKDGRSESPSSRDGGQTEKLRPHSQRRVVFVSRSCFFFFTCASSAVVVMAADDHYLHTNNQMFDNIMMDPSWDFPHFPAMSQTSSLRTADGPFLQILEQPKQRGFRFRYGCEGPSHGGLPGASSEKNRKTYPTVKICNYQGPARVVVQLVTALTNLPQLHAHSLVGKQCDKGICVADLQPKDSTISFPNLGILHVTKKNVSKTLEDRMVEAFRMGHNYGVSIHPEIDAQQGEVRVPRDLHEEQRSVISSAACVQSKEMDLSVVRLMFTAFLPDSDGGFSRRLEPVVSEPIYDSKAPNASNLKIVRMDRTAGCVSGGEEVYLLCDKVQKDDIQVRFFEEDDSGLIWEALGDFSPTDVHRQFAIVFKTPKYRDQNLQRPTSVFVQLKRKSDNETSEPKPFTYHPQNIDKEEVQRKRQKTLPNFHDFSGHGAGAGGRRGGPGSTGGGGGGYYQGFTTYNYGGGGAGGGGGGGFSTGYSAGLGGGGGGGGGGGIKHASQGDDSDDGGPGDDSGAGTVLQGPGQAAEGGVRAEPEADRGEQLGQVTSRQLDALFQYSVTGDSAYLLAAQRPLMTAQDEDGDTGLHLAVLHSQQEALKSLTQVISALPGEEVLNMRNHLYQTPLHLAVITQQKEAAEELLMAGADPTLTDRHGNTVLHLASQQQGGAGGGAGGGMIEFLLRHGDIRGLLDHNNTAGMCAIHLAVLANQLSCIRELLEGGANVEAQERSCGRTALHLATETDNVSLAGCLLLEGNANVDCCTFNGSTPLHVAAGRGSAKLTALLMAAGADAHKENCEPLFFREEEAELCYEDDEDEGYTSGTTPINMAANAQVLELLNGKEYEPQTRRSVISPPQGDLASLDTAVKQEVCRSLESEGCWETLAHSLGLGILKTAFRLSPSPAKTLLDSYEVSGGTVSELLSALRTVGECRSLLVLEEALCRSDTEGVTGGRGLALLQDLKAESRVDSGVCDSGVELSTA</sequence>
<dbReference type="CDD" id="cd20804">
    <property type="entry name" value="C1_DGKtheta_typeV_rpt2"/>
    <property type="match status" value="1"/>
</dbReference>
<dbReference type="GO" id="GO:0008270">
    <property type="term" value="F:zinc ion binding"/>
    <property type="evidence" value="ECO:0007669"/>
    <property type="project" value="UniProtKB-KW"/>
</dbReference>
<feature type="region of interest" description="Disordered" evidence="25">
    <location>
        <begin position="911"/>
        <end position="947"/>
    </location>
</feature>
<dbReference type="InterPro" id="IPR002909">
    <property type="entry name" value="IPT_dom"/>
</dbReference>
<comment type="pathway">
    <text evidence="22">Glycerolipid metabolism.</text>
</comment>
<reference evidence="30 31" key="1">
    <citation type="journal article" date="2021" name="Sci. Rep.">
        <title>Chromosome anchoring in Senegalese sole (Solea senegalensis) reveals sex-associated markers and genome rearrangements in flatfish.</title>
        <authorList>
            <person name="Guerrero-Cozar I."/>
            <person name="Gomez-Garrido J."/>
            <person name="Berbel C."/>
            <person name="Martinez-Blanch J.F."/>
            <person name="Alioto T."/>
            <person name="Claros M.G."/>
            <person name="Gagnaire P.A."/>
            <person name="Manchado M."/>
        </authorList>
    </citation>
    <scope>NUCLEOTIDE SEQUENCE [LARGE SCALE GENOMIC DNA]</scope>
    <source>
        <strain evidence="30">Sse05_10M</strain>
    </source>
</reference>
<evidence type="ECO:0000256" key="20">
    <source>
        <dbReference type="ARBA" id="ARBA00023242"/>
    </source>
</evidence>
<dbReference type="FunFam" id="3.40.50.10330:FF:000012">
    <property type="entry name" value="Diacylglycerol kinase"/>
    <property type="match status" value="1"/>
</dbReference>
<dbReference type="CDD" id="cd20803">
    <property type="entry name" value="C1_DGKtheta_typeV_rpt1"/>
    <property type="match status" value="1"/>
</dbReference>
<keyword evidence="15 23" id="KW-0040">ANK repeat</keyword>
<feature type="compositionally biased region" description="Basic and acidic residues" evidence="25">
    <location>
        <begin position="1449"/>
        <end position="1459"/>
    </location>
</feature>
<dbReference type="FunFam" id="2.60.40.10:FF:000046">
    <property type="entry name" value="Nuclear factor NF-kappa-B p105 subunit"/>
    <property type="match status" value="1"/>
</dbReference>
<dbReference type="GO" id="GO:0000978">
    <property type="term" value="F:RNA polymerase II cis-regulatory region sequence-specific DNA binding"/>
    <property type="evidence" value="ECO:0007669"/>
    <property type="project" value="TreeGrafter"/>
</dbReference>
<dbReference type="EMBL" id="JAGKHQ010001257">
    <property type="protein sequence ID" value="KAG7459125.1"/>
    <property type="molecule type" value="Genomic_DNA"/>
</dbReference>
<dbReference type="CDD" id="cd17111">
    <property type="entry name" value="RA1_DAGK-theta"/>
    <property type="match status" value="1"/>
</dbReference>
<dbReference type="PROSITE" id="PS50297">
    <property type="entry name" value="ANK_REP_REGION"/>
    <property type="match status" value="3"/>
</dbReference>
<keyword evidence="6 24" id="KW-0808">Transferase</keyword>
<keyword evidence="9 24" id="KW-0547">Nucleotide-binding</keyword>
<dbReference type="InterPro" id="IPR001206">
    <property type="entry name" value="Diacylglycerol_kinase_cat_dom"/>
</dbReference>
<evidence type="ECO:0000256" key="1">
    <source>
        <dbReference type="ARBA" id="ARBA00004123"/>
    </source>
</evidence>
<evidence type="ECO:0000256" key="13">
    <source>
        <dbReference type="ARBA" id="ARBA00022840"/>
    </source>
</evidence>
<feature type="region of interest" description="Disordered" evidence="25">
    <location>
        <begin position="1310"/>
        <end position="1366"/>
    </location>
</feature>
<dbReference type="SMART" id="SM00314">
    <property type="entry name" value="RA"/>
    <property type="match status" value="2"/>
</dbReference>
<dbReference type="SMART" id="SM00045">
    <property type="entry name" value="DAGKa"/>
    <property type="match status" value="1"/>
</dbReference>
<keyword evidence="20" id="KW-0539">Nucleus</keyword>
<dbReference type="SMART" id="SM00109">
    <property type="entry name" value="C1"/>
    <property type="match status" value="3"/>
</dbReference>
<dbReference type="SMART" id="SM00248">
    <property type="entry name" value="ANK"/>
    <property type="match status" value="6"/>
</dbReference>
<dbReference type="EC" id="2.7.1.107" evidence="24"/>
<feature type="domain" description="RHD" evidence="29">
    <location>
        <begin position="1013"/>
        <end position="1221"/>
    </location>
</feature>
<evidence type="ECO:0000259" key="26">
    <source>
        <dbReference type="PROSITE" id="PS50081"/>
    </source>
</evidence>
<evidence type="ECO:0000256" key="8">
    <source>
        <dbReference type="ARBA" id="ARBA00022737"/>
    </source>
</evidence>
<evidence type="ECO:0000256" key="25">
    <source>
        <dbReference type="SAM" id="MobiDB-lite"/>
    </source>
</evidence>
<feature type="compositionally biased region" description="Gly residues" evidence="25">
    <location>
        <begin position="1351"/>
        <end position="1366"/>
    </location>
</feature>
<keyword evidence="12" id="KW-0862">Zinc</keyword>
<keyword evidence="8" id="KW-0677">Repeat</keyword>
<feature type="compositionally biased region" description="Polar residues" evidence="25">
    <location>
        <begin position="30"/>
        <end position="50"/>
    </location>
</feature>
<keyword evidence="14" id="KW-0805">Transcription regulation</keyword>
<dbReference type="PROSITE" id="PS50088">
    <property type="entry name" value="ANK_REPEAT"/>
    <property type="match status" value="3"/>
</dbReference>
<dbReference type="InterPro" id="IPR000159">
    <property type="entry name" value="RA_dom"/>
</dbReference>
<dbReference type="Pfam" id="PF12796">
    <property type="entry name" value="Ank_2"/>
    <property type="match status" value="2"/>
</dbReference>
<name>A0AAV6PGX9_SOLSE</name>
<keyword evidence="7" id="KW-0479">Metal-binding</keyword>
<dbReference type="GO" id="GO:0005524">
    <property type="term" value="F:ATP binding"/>
    <property type="evidence" value="ECO:0007669"/>
    <property type="project" value="UniProtKB-KW"/>
</dbReference>
<dbReference type="CDD" id="cd01177">
    <property type="entry name" value="IPT_NFkappaB"/>
    <property type="match status" value="1"/>
</dbReference>
<dbReference type="PROSITE" id="PS00479">
    <property type="entry name" value="ZF_DAG_PE_1"/>
    <property type="match status" value="1"/>
</dbReference>
<dbReference type="InterPro" id="IPR000451">
    <property type="entry name" value="NFkB/Dor"/>
</dbReference>
<evidence type="ECO:0000256" key="23">
    <source>
        <dbReference type="PROSITE-ProRule" id="PRU00023"/>
    </source>
</evidence>
<evidence type="ECO:0000313" key="30">
    <source>
        <dbReference type="EMBL" id="KAG7459125.1"/>
    </source>
</evidence>
<evidence type="ECO:0000256" key="9">
    <source>
        <dbReference type="ARBA" id="ARBA00022741"/>
    </source>
</evidence>
<dbReference type="PANTHER" id="PTHR24169">
    <property type="entry name" value="NUCLEAR FACTOR NF-KAPPA-B PROTEIN"/>
    <property type="match status" value="1"/>
</dbReference>
<feature type="region of interest" description="Disordered" evidence="25">
    <location>
        <begin position="1"/>
        <end position="50"/>
    </location>
</feature>
<dbReference type="Pfam" id="PF00781">
    <property type="entry name" value="DAGK_cat"/>
    <property type="match status" value="1"/>
</dbReference>
<accession>A0AAV6PGX9</accession>
<keyword evidence="10" id="KW-0863">Zinc-finger</keyword>
<evidence type="ECO:0000256" key="21">
    <source>
        <dbReference type="ARBA" id="ARBA00023371"/>
    </source>
</evidence>
<organism evidence="30 31">
    <name type="scientific">Solea senegalensis</name>
    <name type="common">Senegalese sole</name>
    <dbReference type="NCBI Taxonomy" id="28829"/>
    <lineage>
        <taxon>Eukaryota</taxon>
        <taxon>Metazoa</taxon>
        <taxon>Chordata</taxon>
        <taxon>Craniata</taxon>
        <taxon>Vertebrata</taxon>
        <taxon>Euteleostomi</taxon>
        <taxon>Actinopterygii</taxon>
        <taxon>Neopterygii</taxon>
        <taxon>Teleostei</taxon>
        <taxon>Neoteleostei</taxon>
        <taxon>Acanthomorphata</taxon>
        <taxon>Carangaria</taxon>
        <taxon>Pleuronectiformes</taxon>
        <taxon>Pleuronectoidei</taxon>
        <taxon>Soleidae</taxon>
        <taxon>Solea</taxon>
    </lineage>
</organism>
<dbReference type="Pfam" id="PF24099">
    <property type="entry name" value="RBD_DGKtheta"/>
    <property type="match status" value="1"/>
</dbReference>
<evidence type="ECO:0000256" key="11">
    <source>
        <dbReference type="ARBA" id="ARBA00022777"/>
    </source>
</evidence>
<keyword evidence="19" id="KW-0804">Transcription</keyword>
<evidence type="ECO:0000256" key="6">
    <source>
        <dbReference type="ARBA" id="ARBA00022679"/>
    </source>
</evidence>
<feature type="domain" description="Phorbol-ester/DAG-type" evidence="26">
    <location>
        <begin position="114"/>
        <end position="162"/>
    </location>
</feature>
<evidence type="ECO:0000259" key="28">
    <source>
        <dbReference type="PROSITE" id="PS50200"/>
    </source>
</evidence>
<comment type="similarity">
    <text evidence="4 24">Belongs to the eukaryotic diacylglycerol kinase family.</text>
</comment>
<dbReference type="PROSITE" id="PS01204">
    <property type="entry name" value="REL_1"/>
    <property type="match status" value="1"/>
</dbReference>
<dbReference type="GO" id="GO:0035525">
    <property type="term" value="C:NF-kappaB p50/p65 complex"/>
    <property type="evidence" value="ECO:0007669"/>
    <property type="project" value="TreeGrafter"/>
</dbReference>
<dbReference type="InterPro" id="IPR000488">
    <property type="entry name" value="Death_dom"/>
</dbReference>
<dbReference type="GO" id="GO:0006629">
    <property type="term" value="P:lipid metabolic process"/>
    <property type="evidence" value="ECO:0007669"/>
    <property type="project" value="UniProtKB-KW"/>
</dbReference>
<feature type="repeat" description="ANK" evidence="23">
    <location>
        <begin position="1537"/>
        <end position="1569"/>
    </location>
</feature>
<comment type="pathway">
    <text evidence="3">Lipid metabolism; glycerolipid metabolism.</text>
</comment>
<feature type="domain" description="DAGKc" evidence="27">
    <location>
        <begin position="582"/>
        <end position="719"/>
    </location>
</feature>
<evidence type="ECO:0000313" key="31">
    <source>
        <dbReference type="Proteomes" id="UP000693946"/>
    </source>
</evidence>
<comment type="catalytic activity">
    <reaction evidence="21">
        <text>1,2-di-(9Z-octadecenoyl)-sn-glycerol + ATP = 1,2-di-(9Z-octadecenoyl)-sn-glycero-3-phosphate + ADP + H(+)</text>
        <dbReference type="Rhea" id="RHEA:40327"/>
        <dbReference type="ChEBI" id="CHEBI:15378"/>
        <dbReference type="ChEBI" id="CHEBI:30616"/>
        <dbReference type="ChEBI" id="CHEBI:52333"/>
        <dbReference type="ChEBI" id="CHEBI:74546"/>
        <dbReference type="ChEBI" id="CHEBI:456216"/>
    </reaction>
    <physiologicalReaction direction="left-to-right" evidence="21">
        <dbReference type="Rhea" id="RHEA:40328"/>
    </physiologicalReaction>
</comment>
<dbReference type="Pfam" id="PF00554">
    <property type="entry name" value="RHD_DNA_bind"/>
    <property type="match status" value="1"/>
</dbReference>
<evidence type="ECO:0000256" key="17">
    <source>
        <dbReference type="ARBA" id="ARBA00023125"/>
    </source>
</evidence>
<evidence type="ECO:0000256" key="15">
    <source>
        <dbReference type="ARBA" id="ARBA00023043"/>
    </source>
</evidence>
<evidence type="ECO:0000256" key="5">
    <source>
        <dbReference type="ARBA" id="ARBA00022490"/>
    </source>
</evidence>
<dbReference type="GO" id="GO:0007200">
    <property type="term" value="P:phospholipase C-activating G protein-coupled receptor signaling pathway"/>
    <property type="evidence" value="ECO:0007669"/>
    <property type="project" value="InterPro"/>
</dbReference>
<keyword evidence="5" id="KW-0963">Cytoplasm</keyword>
<dbReference type="Pfam" id="PF00788">
    <property type="entry name" value="RA"/>
    <property type="match status" value="2"/>
</dbReference>
<dbReference type="FunFam" id="3.30.60.20:FF:000053">
    <property type="entry name" value="Diacylglycerol kinase"/>
    <property type="match status" value="1"/>
</dbReference>